<dbReference type="PANTHER" id="PTHR42791:SF1">
    <property type="entry name" value="N-ACETYLTRANSFERASE DOMAIN-CONTAINING PROTEIN"/>
    <property type="match status" value="1"/>
</dbReference>
<dbReference type="InterPro" id="IPR052523">
    <property type="entry name" value="Trichothecene_AcTrans"/>
</dbReference>
<dbReference type="SUPFAM" id="SSF55729">
    <property type="entry name" value="Acyl-CoA N-acyltransferases (Nat)"/>
    <property type="match status" value="1"/>
</dbReference>
<dbReference type="InterPro" id="IPR016181">
    <property type="entry name" value="Acyl_CoA_acyltransferase"/>
</dbReference>
<name>A0AAC9N183_9PSEU</name>
<dbReference type="GO" id="GO:0016747">
    <property type="term" value="F:acyltransferase activity, transferring groups other than amino-acyl groups"/>
    <property type="evidence" value="ECO:0007669"/>
    <property type="project" value="InterPro"/>
</dbReference>
<gene>
    <name evidence="2" type="ORF">TL08_24315</name>
</gene>
<evidence type="ECO:0000313" key="2">
    <source>
        <dbReference type="EMBL" id="AOS65641.1"/>
    </source>
</evidence>
<sequence length="179" mass="19229">MIDVIIDSFLDDALVCWAFPDPADRARLQGHFHRPLIEHPTSASYLVGHDEGASVWLTLAAGQSPHAEPAAGDGAVFGDSGARLQALGEVLVDRHPTDEPHRYLPCIGVRGDRRGTGLGSALLRHGLASADADGLAVYLEASSARSRALYARHGFVDLGEPVQVADSPTVWPMRRPPRR</sequence>
<dbReference type="Gene3D" id="3.40.630.30">
    <property type="match status" value="1"/>
</dbReference>
<dbReference type="PANTHER" id="PTHR42791">
    <property type="entry name" value="GNAT FAMILY ACETYLTRANSFERASE"/>
    <property type="match status" value="1"/>
</dbReference>
<dbReference type="Proteomes" id="UP000095210">
    <property type="component" value="Chromosome"/>
</dbReference>
<accession>A0AAC9N183</accession>
<dbReference type="AlphaFoldDB" id="A0AAC9N183"/>
<dbReference type="InterPro" id="IPR000182">
    <property type="entry name" value="GNAT_dom"/>
</dbReference>
<organism evidence="2 3">
    <name type="scientific">Actinoalloteichus hymeniacidonis</name>
    <dbReference type="NCBI Taxonomy" id="340345"/>
    <lineage>
        <taxon>Bacteria</taxon>
        <taxon>Bacillati</taxon>
        <taxon>Actinomycetota</taxon>
        <taxon>Actinomycetes</taxon>
        <taxon>Pseudonocardiales</taxon>
        <taxon>Pseudonocardiaceae</taxon>
        <taxon>Actinoalloteichus</taxon>
    </lineage>
</organism>
<dbReference type="EMBL" id="CP014859">
    <property type="protein sequence ID" value="AOS65641.1"/>
    <property type="molecule type" value="Genomic_DNA"/>
</dbReference>
<evidence type="ECO:0000313" key="3">
    <source>
        <dbReference type="Proteomes" id="UP000095210"/>
    </source>
</evidence>
<dbReference type="Pfam" id="PF00583">
    <property type="entry name" value="Acetyltransf_1"/>
    <property type="match status" value="1"/>
</dbReference>
<dbReference type="PROSITE" id="PS51186">
    <property type="entry name" value="GNAT"/>
    <property type="match status" value="1"/>
</dbReference>
<proteinExistence type="predicted"/>
<feature type="domain" description="N-acetyltransferase" evidence="1">
    <location>
        <begin position="35"/>
        <end position="178"/>
    </location>
</feature>
<protein>
    <submittedName>
        <fullName evidence="2">Acetyltransferase (GNAT) family protein</fullName>
    </submittedName>
</protein>
<dbReference type="CDD" id="cd04301">
    <property type="entry name" value="NAT_SF"/>
    <property type="match status" value="1"/>
</dbReference>
<reference evidence="3" key="1">
    <citation type="submission" date="2016-03" db="EMBL/GenBank/DDBJ databases">
        <title>Complete genome sequence of the type strain Actinoalloteichus hymeniacidonis DSM 45092.</title>
        <authorList>
            <person name="Schaffert L."/>
            <person name="Albersmeier A."/>
            <person name="Winkler A."/>
            <person name="Kalinowski J."/>
            <person name="Zotchev S."/>
            <person name="Ruckert C."/>
        </authorList>
    </citation>
    <scope>NUCLEOTIDE SEQUENCE [LARGE SCALE GENOMIC DNA]</scope>
    <source>
        <strain evidence="3">HPA177(T) (DSM 45092(T))</strain>
    </source>
</reference>
<dbReference type="KEGG" id="ahm:TL08_24315"/>
<evidence type="ECO:0000259" key="1">
    <source>
        <dbReference type="PROSITE" id="PS51186"/>
    </source>
</evidence>
<keyword evidence="3" id="KW-1185">Reference proteome</keyword>